<organism evidence="1 2">
    <name type="scientific">Tanacetum coccineum</name>
    <dbReference type="NCBI Taxonomy" id="301880"/>
    <lineage>
        <taxon>Eukaryota</taxon>
        <taxon>Viridiplantae</taxon>
        <taxon>Streptophyta</taxon>
        <taxon>Embryophyta</taxon>
        <taxon>Tracheophyta</taxon>
        <taxon>Spermatophyta</taxon>
        <taxon>Magnoliopsida</taxon>
        <taxon>eudicotyledons</taxon>
        <taxon>Gunneridae</taxon>
        <taxon>Pentapetalae</taxon>
        <taxon>asterids</taxon>
        <taxon>campanulids</taxon>
        <taxon>Asterales</taxon>
        <taxon>Asteraceae</taxon>
        <taxon>Asteroideae</taxon>
        <taxon>Anthemideae</taxon>
        <taxon>Anthemidinae</taxon>
        <taxon>Tanacetum</taxon>
    </lineage>
</organism>
<accession>A0ABQ5DBF7</accession>
<reference evidence="1" key="2">
    <citation type="submission" date="2022-01" db="EMBL/GenBank/DDBJ databases">
        <authorList>
            <person name="Yamashiro T."/>
            <person name="Shiraishi A."/>
            <person name="Satake H."/>
            <person name="Nakayama K."/>
        </authorList>
    </citation>
    <scope>NUCLEOTIDE SEQUENCE</scope>
</reference>
<gene>
    <name evidence="1" type="ORF">Tco_0926057</name>
</gene>
<name>A0ABQ5DBF7_9ASTR</name>
<evidence type="ECO:0000313" key="1">
    <source>
        <dbReference type="EMBL" id="GJT35638.1"/>
    </source>
</evidence>
<dbReference type="Proteomes" id="UP001151760">
    <property type="component" value="Unassembled WGS sequence"/>
</dbReference>
<protein>
    <submittedName>
        <fullName evidence="1">Uncharacterized protein</fullName>
    </submittedName>
</protein>
<comment type="caution">
    <text evidence="1">The sequence shown here is derived from an EMBL/GenBank/DDBJ whole genome shotgun (WGS) entry which is preliminary data.</text>
</comment>
<dbReference type="EMBL" id="BQNB010015067">
    <property type="protein sequence ID" value="GJT35638.1"/>
    <property type="molecule type" value="Genomic_DNA"/>
</dbReference>
<keyword evidence="2" id="KW-1185">Reference proteome</keyword>
<proteinExistence type="predicted"/>
<evidence type="ECO:0000313" key="2">
    <source>
        <dbReference type="Proteomes" id="UP001151760"/>
    </source>
</evidence>
<reference evidence="1" key="1">
    <citation type="journal article" date="2022" name="Int. J. Mol. Sci.">
        <title>Draft Genome of Tanacetum Coccineum: Genomic Comparison of Closely Related Tanacetum-Family Plants.</title>
        <authorList>
            <person name="Yamashiro T."/>
            <person name="Shiraishi A."/>
            <person name="Nakayama K."/>
            <person name="Satake H."/>
        </authorList>
    </citation>
    <scope>NUCLEOTIDE SEQUENCE</scope>
</reference>
<sequence length="262" mass="29657">MGTAYRSFLDTKRYLVPSEVLYAKDVQGEEISHTVVLEEKTSELDEGQVGSDPEEPGKTTVETKAESMVTVPIHQASTSVPSLSIPIIDLSPPKLDKTTQALSSRIFTLELKDLPYKINQTVNEAVTEAVHVALQAPFRDRFKELPEADIKEILHQWMFESGTYKSLLEHVALYEALEAYMELEDVPIPDDMNISDSEDTDTAYLPKIKIRPDWLKPILEEDRPATPELDWIIPPNDLPEIENNWANALASSYQDPMKYKLL</sequence>